<feature type="region of interest" description="Disordered" evidence="9">
    <location>
        <begin position="706"/>
        <end position="740"/>
    </location>
</feature>
<accession>H3C360</accession>
<dbReference type="InParanoid" id="H3C360"/>
<dbReference type="CDD" id="cd00160">
    <property type="entry name" value="RhoGEF"/>
    <property type="match status" value="1"/>
</dbReference>
<dbReference type="GeneTree" id="ENSGT00940000157375"/>
<evidence type="ECO:0000313" key="13">
    <source>
        <dbReference type="Proteomes" id="UP000007303"/>
    </source>
</evidence>
<dbReference type="InterPro" id="IPR051632">
    <property type="entry name" value="Rho_GEF"/>
</dbReference>
<evidence type="ECO:0000256" key="6">
    <source>
        <dbReference type="ARBA" id="ARBA00022771"/>
    </source>
</evidence>
<keyword evidence="13" id="KW-1185">Reference proteome</keyword>
<evidence type="ECO:0000256" key="7">
    <source>
        <dbReference type="ARBA" id="ARBA00022833"/>
    </source>
</evidence>
<dbReference type="FunFam" id="1.20.900.10:FF:000004">
    <property type="entry name" value="Rho guanine nucleotide exchange factor 2"/>
    <property type="match status" value="1"/>
</dbReference>
<dbReference type="Gene3D" id="2.30.29.30">
    <property type="entry name" value="Pleckstrin-homology domain (PH domain)/Phosphotyrosine-binding domain (PTB)"/>
    <property type="match status" value="1"/>
</dbReference>
<feature type="region of interest" description="Disordered" evidence="9">
    <location>
        <begin position="858"/>
        <end position="923"/>
    </location>
</feature>
<evidence type="ECO:0000259" key="11">
    <source>
        <dbReference type="PROSITE" id="PS50010"/>
    </source>
</evidence>
<keyword evidence="7" id="KW-0862">Zinc</keyword>
<dbReference type="SMART" id="SM00325">
    <property type="entry name" value="RhoGEF"/>
    <property type="match status" value="1"/>
</dbReference>
<dbReference type="InterPro" id="IPR035899">
    <property type="entry name" value="DBL_dom_sf"/>
</dbReference>
<feature type="domain" description="DH" evidence="11">
    <location>
        <begin position="72"/>
        <end position="269"/>
    </location>
</feature>
<proteinExistence type="predicted"/>
<feature type="region of interest" description="Disordered" evidence="9">
    <location>
        <begin position="758"/>
        <end position="777"/>
    </location>
</feature>
<dbReference type="Ensembl" id="ENSTNIT00000003310.1">
    <property type="protein sequence ID" value="ENSTNIP00000002679.1"/>
    <property type="gene ID" value="ENSTNIG00000014906.1"/>
</dbReference>
<evidence type="ECO:0000256" key="9">
    <source>
        <dbReference type="SAM" id="MobiDB-lite"/>
    </source>
</evidence>
<dbReference type="Gene3D" id="1.20.900.10">
    <property type="entry name" value="Dbl homology (DH) domain"/>
    <property type="match status" value="1"/>
</dbReference>
<keyword evidence="8" id="KW-0175">Coiled coil</keyword>
<dbReference type="Proteomes" id="UP000007303">
    <property type="component" value="Unassembled WGS sequence"/>
</dbReference>
<evidence type="ECO:0000256" key="8">
    <source>
        <dbReference type="ARBA" id="ARBA00023054"/>
    </source>
</evidence>
<keyword evidence="4" id="KW-0344">Guanine-nucleotide releasing factor</keyword>
<sequence length="923" mass="105237">QMDEVEGPRLRQPSEDAVSLASSLAEPINLEDFHYAQLRGEVEYLAQNLEWESWSAAVEQSYLKSLSREAVKRQEVIYEFIQTEMHHVRTLKILLQVYLYELRRSQLMEDAKLDRLFLSVEELLSLHQHFLSCLKARQRDAQTEEGPNNYQITRFGDILVSQFSGDMGEGMVECYGVFCSHHNESMSFYKEQLQNNKKMQHLMRKIGQLPLVRRLGIPECFMLVTQRITKYPILVERIIQNTEAETEEHQALVQALALIRDAISQVDDQVSQHEKAARLREIGLRLEPKSQGWRRDGLLLRREDLLNGTRTLLHEGAVTWKSSGRHKEIQALLLSDVVVLLQEKDQKLAFAALDNKPPIISLERLIVREVAHEEKAMFLIYASDASLPDLYEIHTGSREECVTWMTLIWDAVEHYPEEETSPEPSAELQQLQGNTTHLNLNRNALRLRDEHIMKCLAEKQQMFAAACEKALKQESHHQGLLLRGDASDLQQGEALLLAAIHQAENLRNLVMSWTRDPSSPEDERFPDGQSETEDATSVTASAMKKSTEQSVSARLWPRYRSGLKPAHIPTRRLDEEPAVPESRFPSGHFPLAEVCEGVMLLTQRLYSLQAVVAQQDSQIELQNTFQSKSKQPTRHYSSILLEQEKQRNLKKHKEALANLHKLQAQHREEQQQWEKERERQRIQMEALEAQLQQREEECRKREEKLQEEKTELEEQRGNYQEGLERLRETTKSVEKEQDRLSQEKERLEQLQEKLKKLIPNPGFPQCDDPTQVRGKTHKGSVVNGGGVLATPPKLPNAPSAPDACEAPPKVPPRRESMAALPAKPELPIQLISTTNQVHKPAAVQQQIPTKLAVLAKGKDKGLKGKASHKRTNSAASIDVSKLVPIRAAEKEDGSLRAKRNPSPQRIQSVKTGGESPPAPPPFP</sequence>
<dbReference type="PANTHER" id="PTHR13944">
    <property type="entry name" value="AGAP007712-PA"/>
    <property type="match status" value="1"/>
</dbReference>
<dbReference type="OMA" id="CEREPRT"/>
<dbReference type="InterPro" id="IPR000219">
    <property type="entry name" value="DH_dom"/>
</dbReference>
<dbReference type="InterPro" id="IPR041020">
    <property type="entry name" value="PH_16"/>
</dbReference>
<dbReference type="AlphaFoldDB" id="H3C360"/>
<evidence type="ECO:0000256" key="2">
    <source>
        <dbReference type="ARBA" id="ARBA00022490"/>
    </source>
</evidence>
<reference evidence="12" key="3">
    <citation type="submission" date="2025-09" db="UniProtKB">
        <authorList>
            <consortium name="Ensembl"/>
        </authorList>
    </citation>
    <scope>IDENTIFICATION</scope>
</reference>
<dbReference type="GO" id="GO:0035023">
    <property type="term" value="P:regulation of Rho protein signal transduction"/>
    <property type="evidence" value="ECO:0007669"/>
    <property type="project" value="TreeGrafter"/>
</dbReference>
<dbReference type="InterPro" id="IPR001849">
    <property type="entry name" value="PH_domain"/>
</dbReference>
<dbReference type="Pfam" id="PF17838">
    <property type="entry name" value="PH_16"/>
    <property type="match status" value="1"/>
</dbReference>
<dbReference type="SUPFAM" id="SSF48065">
    <property type="entry name" value="DBL homology domain (DH-domain)"/>
    <property type="match status" value="1"/>
</dbReference>
<evidence type="ECO:0000259" key="10">
    <source>
        <dbReference type="PROSITE" id="PS50003"/>
    </source>
</evidence>
<evidence type="ECO:0000256" key="3">
    <source>
        <dbReference type="ARBA" id="ARBA00022553"/>
    </source>
</evidence>
<keyword evidence="6" id="KW-0863">Zinc-finger</keyword>
<keyword evidence="5" id="KW-0479">Metal-binding</keyword>
<dbReference type="GO" id="GO:0005085">
    <property type="term" value="F:guanyl-nucleotide exchange factor activity"/>
    <property type="evidence" value="ECO:0007669"/>
    <property type="project" value="UniProtKB-KW"/>
</dbReference>
<dbReference type="InterPro" id="IPR011993">
    <property type="entry name" value="PH-like_dom_sf"/>
</dbReference>
<dbReference type="GO" id="GO:0005886">
    <property type="term" value="C:plasma membrane"/>
    <property type="evidence" value="ECO:0007669"/>
    <property type="project" value="TreeGrafter"/>
</dbReference>
<organism evidence="12 13">
    <name type="scientific">Tetraodon nigroviridis</name>
    <name type="common">Spotted green pufferfish</name>
    <name type="synonym">Chelonodon nigroviridis</name>
    <dbReference type="NCBI Taxonomy" id="99883"/>
    <lineage>
        <taxon>Eukaryota</taxon>
        <taxon>Metazoa</taxon>
        <taxon>Chordata</taxon>
        <taxon>Craniata</taxon>
        <taxon>Vertebrata</taxon>
        <taxon>Euteleostomi</taxon>
        <taxon>Actinopterygii</taxon>
        <taxon>Neopterygii</taxon>
        <taxon>Teleostei</taxon>
        <taxon>Neoteleostei</taxon>
        <taxon>Acanthomorphata</taxon>
        <taxon>Eupercaria</taxon>
        <taxon>Tetraodontiformes</taxon>
        <taxon>Tetradontoidea</taxon>
        <taxon>Tetraodontidae</taxon>
        <taxon>Tetraodon</taxon>
    </lineage>
</organism>
<dbReference type="GO" id="GO:0008270">
    <property type="term" value="F:zinc ion binding"/>
    <property type="evidence" value="ECO:0007669"/>
    <property type="project" value="UniProtKB-KW"/>
</dbReference>
<reference evidence="13" key="1">
    <citation type="journal article" date="2004" name="Nature">
        <title>Genome duplication in the teleost fish Tetraodon nigroviridis reveals the early vertebrate proto-karyotype.</title>
        <authorList>
            <person name="Jaillon O."/>
            <person name="Aury J.-M."/>
            <person name="Brunet F."/>
            <person name="Petit J.-L."/>
            <person name="Stange-Thomann N."/>
            <person name="Mauceli E."/>
            <person name="Bouneau L."/>
            <person name="Fischer C."/>
            <person name="Ozouf-Costaz C."/>
            <person name="Bernot A."/>
            <person name="Nicaud S."/>
            <person name="Jaffe D."/>
            <person name="Fisher S."/>
            <person name="Lutfalla G."/>
            <person name="Dossat C."/>
            <person name="Segurens B."/>
            <person name="Dasilva C."/>
            <person name="Salanoubat M."/>
            <person name="Levy M."/>
            <person name="Boudet N."/>
            <person name="Castellano S."/>
            <person name="Anthouard V."/>
            <person name="Jubin C."/>
            <person name="Castelli V."/>
            <person name="Katinka M."/>
            <person name="Vacherie B."/>
            <person name="Biemont C."/>
            <person name="Skalli Z."/>
            <person name="Cattolico L."/>
            <person name="Poulain J."/>
            <person name="De Berardinis V."/>
            <person name="Cruaud C."/>
            <person name="Duprat S."/>
            <person name="Brottier P."/>
            <person name="Coutanceau J.-P."/>
            <person name="Gouzy J."/>
            <person name="Parra G."/>
            <person name="Lardier G."/>
            <person name="Chapple C."/>
            <person name="McKernan K.J."/>
            <person name="McEwan P."/>
            <person name="Bosak S."/>
            <person name="Kellis M."/>
            <person name="Volff J.-N."/>
            <person name="Guigo R."/>
            <person name="Zody M.C."/>
            <person name="Mesirov J."/>
            <person name="Lindblad-Toh K."/>
            <person name="Birren B."/>
            <person name="Nusbaum C."/>
            <person name="Kahn D."/>
            <person name="Robinson-Rechavi M."/>
            <person name="Laudet V."/>
            <person name="Schachter V."/>
            <person name="Quetier F."/>
            <person name="Saurin W."/>
            <person name="Scarpelli C."/>
            <person name="Wincker P."/>
            <person name="Lander E.S."/>
            <person name="Weissenbach J."/>
            <person name="Roest Crollius H."/>
        </authorList>
    </citation>
    <scope>NUCLEOTIDE SEQUENCE [LARGE SCALE GENOMIC DNA]</scope>
</reference>
<keyword evidence="2" id="KW-0963">Cytoplasm</keyword>
<feature type="compositionally biased region" description="Polar residues" evidence="9">
    <location>
        <begin position="901"/>
        <end position="910"/>
    </location>
</feature>
<feature type="domain" description="PH" evidence="10">
    <location>
        <begin position="311"/>
        <end position="413"/>
    </location>
</feature>
<dbReference type="SMART" id="SM00233">
    <property type="entry name" value="PH"/>
    <property type="match status" value="1"/>
</dbReference>
<reference evidence="12" key="2">
    <citation type="submission" date="2025-08" db="UniProtKB">
        <authorList>
            <consortium name="Ensembl"/>
        </authorList>
    </citation>
    <scope>IDENTIFICATION</scope>
</reference>
<name>H3C360_TETNG</name>
<dbReference type="SUPFAM" id="SSF50729">
    <property type="entry name" value="PH domain-like"/>
    <property type="match status" value="1"/>
</dbReference>
<evidence type="ECO:0000313" key="12">
    <source>
        <dbReference type="Ensembl" id="ENSTNIP00000002679.1"/>
    </source>
</evidence>
<evidence type="ECO:0000256" key="5">
    <source>
        <dbReference type="ARBA" id="ARBA00022723"/>
    </source>
</evidence>
<dbReference type="PROSITE" id="PS50010">
    <property type="entry name" value="DH_2"/>
    <property type="match status" value="1"/>
</dbReference>
<evidence type="ECO:0000256" key="4">
    <source>
        <dbReference type="ARBA" id="ARBA00022658"/>
    </source>
</evidence>
<dbReference type="GO" id="GO:0005737">
    <property type="term" value="C:cytoplasm"/>
    <property type="evidence" value="ECO:0007669"/>
    <property type="project" value="UniProtKB-SubCell"/>
</dbReference>
<dbReference type="PANTHER" id="PTHR13944:SF23">
    <property type="entry name" value="RHO GUANINE NUCLEOTIDE EXCHANGE FACTOR 18"/>
    <property type="match status" value="1"/>
</dbReference>
<evidence type="ECO:0000256" key="1">
    <source>
        <dbReference type="ARBA" id="ARBA00004496"/>
    </source>
</evidence>
<keyword evidence="3" id="KW-0597">Phosphoprotein</keyword>
<feature type="region of interest" description="Disordered" evidence="9">
    <location>
        <begin position="782"/>
        <end position="822"/>
    </location>
</feature>
<protein>
    <submittedName>
        <fullName evidence="12">Rho/rac guanine nucleotide exchange factor (GEF) 18a</fullName>
    </submittedName>
</protein>
<dbReference type="HOGENOM" id="CLU_002466_0_1_1"/>
<dbReference type="PROSITE" id="PS50003">
    <property type="entry name" value="PH_DOMAIN"/>
    <property type="match status" value="1"/>
</dbReference>
<comment type="subcellular location">
    <subcellularLocation>
        <location evidence="1">Cytoplasm</location>
    </subcellularLocation>
</comment>
<feature type="region of interest" description="Disordered" evidence="9">
    <location>
        <begin position="515"/>
        <end position="546"/>
    </location>
</feature>
<dbReference type="Pfam" id="PF00621">
    <property type="entry name" value="RhoGEF"/>
    <property type="match status" value="1"/>
</dbReference>
<dbReference type="STRING" id="99883.ENSTNIP00000002679"/>